<dbReference type="EMBL" id="CAJPWZ010003073">
    <property type="protein sequence ID" value="CAG2251040.1"/>
    <property type="molecule type" value="Genomic_DNA"/>
</dbReference>
<evidence type="ECO:0000256" key="5">
    <source>
        <dbReference type="ARBA" id="ARBA00022679"/>
    </source>
</evidence>
<comment type="catalytic activity">
    <reaction evidence="12">
        <text>octanoyl-CoA + (R)-carnitine = O-octanoyl-(R)-carnitine + CoA</text>
        <dbReference type="Rhea" id="RHEA:17177"/>
        <dbReference type="ChEBI" id="CHEBI:16347"/>
        <dbReference type="ChEBI" id="CHEBI:18102"/>
        <dbReference type="ChEBI" id="CHEBI:57287"/>
        <dbReference type="ChEBI" id="CHEBI:57386"/>
        <dbReference type="EC" id="2.3.1.137"/>
    </reaction>
</comment>
<dbReference type="InterPro" id="IPR042231">
    <property type="entry name" value="Cho/carn_acyl_trans_2"/>
</dbReference>
<accession>A0A8S3V3E1</accession>
<evidence type="ECO:0000313" key="17">
    <source>
        <dbReference type="EMBL" id="CAG2251040.1"/>
    </source>
</evidence>
<dbReference type="InterPro" id="IPR039551">
    <property type="entry name" value="Cho/carn_acyl_trans"/>
</dbReference>
<keyword evidence="5 17" id="KW-0808">Transferase</keyword>
<evidence type="ECO:0000256" key="12">
    <source>
        <dbReference type="ARBA" id="ARBA00052326"/>
    </source>
</evidence>
<evidence type="ECO:0000256" key="3">
    <source>
        <dbReference type="ARBA" id="ARBA00005232"/>
    </source>
</evidence>
<evidence type="ECO:0000256" key="13">
    <source>
        <dbReference type="ARBA" id="ARBA00066418"/>
    </source>
</evidence>
<organism evidence="17 18">
    <name type="scientific">Mytilus edulis</name>
    <name type="common">Blue mussel</name>
    <dbReference type="NCBI Taxonomy" id="6550"/>
    <lineage>
        <taxon>Eukaryota</taxon>
        <taxon>Metazoa</taxon>
        <taxon>Spiralia</taxon>
        <taxon>Lophotrochozoa</taxon>
        <taxon>Mollusca</taxon>
        <taxon>Bivalvia</taxon>
        <taxon>Autobranchia</taxon>
        <taxon>Pteriomorphia</taxon>
        <taxon>Mytilida</taxon>
        <taxon>Mytiloidea</taxon>
        <taxon>Mytilidae</taxon>
        <taxon>Mytilinae</taxon>
        <taxon>Mytilus</taxon>
    </lineage>
</organism>
<comment type="pathway">
    <text evidence="2">Lipid metabolism; fatty acid beta-oxidation.</text>
</comment>
<comment type="similarity">
    <text evidence="3">Belongs to the carnitine/choline acetyltransferase family.</text>
</comment>
<evidence type="ECO:0000313" key="18">
    <source>
        <dbReference type="Proteomes" id="UP000683360"/>
    </source>
</evidence>
<dbReference type="FunFam" id="3.30.559.70:FF:000006">
    <property type="entry name" value="Peroxisomal carnitine O-octanoyltransferase"/>
    <property type="match status" value="1"/>
</dbReference>
<dbReference type="Pfam" id="PF00755">
    <property type="entry name" value="Carn_acyltransf"/>
    <property type="match status" value="1"/>
</dbReference>
<feature type="domain" description="Choline/carnitine acyltransferase" evidence="16">
    <location>
        <begin position="54"/>
        <end position="464"/>
    </location>
</feature>
<keyword evidence="8" id="KW-0443">Lipid metabolism</keyword>
<dbReference type="Gene3D" id="3.30.559.70">
    <property type="entry name" value="Choline/Carnitine o-acyltransferase, domain 2"/>
    <property type="match status" value="1"/>
</dbReference>
<dbReference type="InterPro" id="IPR000542">
    <property type="entry name" value="Carn_acyl_trans"/>
</dbReference>
<dbReference type="InterPro" id="IPR042572">
    <property type="entry name" value="Carn_acyl_trans_N"/>
</dbReference>
<dbReference type="GO" id="GO:0005777">
    <property type="term" value="C:peroxisome"/>
    <property type="evidence" value="ECO:0007669"/>
    <property type="project" value="UniProtKB-SubCell"/>
</dbReference>
<keyword evidence="18" id="KW-1185">Reference proteome</keyword>
<keyword evidence="6" id="KW-0276">Fatty acid metabolism</keyword>
<evidence type="ECO:0000256" key="9">
    <source>
        <dbReference type="ARBA" id="ARBA00023140"/>
    </source>
</evidence>
<dbReference type="Proteomes" id="UP000683360">
    <property type="component" value="Unassembled WGS sequence"/>
</dbReference>
<keyword evidence="4" id="KW-0813">Transport</keyword>
<sequence length="663" mass="75678">MTVVVLDQSVAAKSENYPEHRIPMSGMAGNLDPDLIYSTTEEKTFSNQDKLPPLPVPDLSHTLDRYLDSVKPHVTPEQYRQTEFIVQQFASGVGKQLHKELLEKAKHSRNWLESWWDSAAYLEGRYPVAPHVNFGGPGPYIHHVYPPKAGTQIHRAGMILHSSLKFWQLVRQEKLRIDKDSKGNKMCMNQFLRAYSTCRIPGVHVDHLSFNFKTESQGDTPRHAVVMYKERIFTFDCVDEDYDILTPPEISQQLQKIKDFCKTHPQGQGVGALTALERTPWAEMRSRLMALHPENFHYLKTIETAICVVTLDDANPTSEVELFQESLGGTPIDKWFDKSLNLIFFENGTAGSNCDHTPVDAMVLVASTYYNDLFIAKNKGKWQGSTTKRDLQEPIQLIFHVDDVIRDNIIKAKIDHKQVSDNLQCNAKFYTKYGKTYLRRNKLHPDTHVQLALQYAYYKIHKNTHVQLALQYAYYKIHKKPGPTYETATIRRFYNGRTETMRSCTTEALEWSKSMCNKNTSEQTKYNLYLKASNKHNRLMSEAQEVKGCDRHLLGLYLLGREQGLPVPQIFTDPAFTKSGGGGNFALSTSFVGYTTVYGGVAPMVEDGYGCFYHMEPKQIAAVVTTWRSCKETDSVVFMNEVHQCLTEMGNMIEKGQQTHAKL</sequence>
<evidence type="ECO:0000256" key="14">
    <source>
        <dbReference type="ARBA" id="ARBA00067184"/>
    </source>
</evidence>
<keyword evidence="10 17" id="KW-0012">Acyltransferase</keyword>
<proteinExistence type="inferred from homology"/>
<name>A0A8S3V3E1_MYTED</name>
<dbReference type="PANTHER" id="PTHR22589">
    <property type="entry name" value="CARNITINE O-ACYLTRANSFERASE"/>
    <property type="match status" value="1"/>
</dbReference>
<dbReference type="GO" id="GO:0008458">
    <property type="term" value="F:carnitine O-octanoyltransferase activity"/>
    <property type="evidence" value="ECO:0007669"/>
    <property type="project" value="UniProtKB-EC"/>
</dbReference>
<evidence type="ECO:0000256" key="15">
    <source>
        <dbReference type="PIRSR" id="PIRSR600542-1"/>
    </source>
</evidence>
<dbReference type="InterPro" id="IPR023213">
    <property type="entry name" value="CAT-like_dom_sf"/>
</dbReference>
<evidence type="ECO:0000256" key="6">
    <source>
        <dbReference type="ARBA" id="ARBA00022832"/>
    </source>
</evidence>
<dbReference type="OrthoDB" id="240216at2759"/>
<evidence type="ECO:0000256" key="8">
    <source>
        <dbReference type="ARBA" id="ARBA00023098"/>
    </source>
</evidence>
<dbReference type="Gene3D" id="1.10.275.20">
    <property type="entry name" value="Choline/Carnitine o-acyltransferase"/>
    <property type="match status" value="1"/>
</dbReference>
<keyword evidence="9" id="KW-0576">Peroxisome</keyword>
<gene>
    <name evidence="17" type="ORF">MEDL_62705</name>
</gene>
<dbReference type="GO" id="GO:0006631">
    <property type="term" value="P:fatty acid metabolic process"/>
    <property type="evidence" value="ECO:0007669"/>
    <property type="project" value="UniProtKB-KW"/>
</dbReference>
<dbReference type="EC" id="2.3.1.137" evidence="13"/>
<evidence type="ECO:0000256" key="1">
    <source>
        <dbReference type="ARBA" id="ARBA00004275"/>
    </source>
</evidence>
<evidence type="ECO:0000259" key="16">
    <source>
        <dbReference type="Pfam" id="PF00755"/>
    </source>
</evidence>
<comment type="subcellular location">
    <subcellularLocation>
        <location evidence="1">Peroxisome</location>
    </subcellularLocation>
</comment>
<reference evidence="17" key="1">
    <citation type="submission" date="2021-03" db="EMBL/GenBank/DDBJ databases">
        <authorList>
            <person name="Bekaert M."/>
        </authorList>
    </citation>
    <scope>NUCLEOTIDE SEQUENCE</scope>
</reference>
<dbReference type="PANTHER" id="PTHR22589:SF67">
    <property type="entry name" value="PEROXISOMAL CARNITINE O-OCTANOYLTRANSFERASE"/>
    <property type="match status" value="1"/>
</dbReference>
<evidence type="ECO:0000256" key="11">
    <source>
        <dbReference type="ARBA" id="ARBA00048999"/>
    </source>
</evidence>
<comment type="catalytic activity">
    <reaction evidence="11">
        <text>4,8-dimethylnonanoyl-CoA + (R)-carnitine = O-4,8-dimethylnonanoyl-(R)-carnitine + CoA</text>
        <dbReference type="Rhea" id="RHEA:44860"/>
        <dbReference type="ChEBI" id="CHEBI:16347"/>
        <dbReference type="ChEBI" id="CHEBI:57287"/>
        <dbReference type="ChEBI" id="CHEBI:77061"/>
        <dbReference type="ChEBI" id="CHEBI:84654"/>
    </reaction>
</comment>
<dbReference type="Gene3D" id="3.30.559.10">
    <property type="entry name" value="Chloramphenicol acetyltransferase-like domain"/>
    <property type="match status" value="2"/>
</dbReference>
<keyword evidence="7" id="KW-0007">Acetylation</keyword>
<evidence type="ECO:0000256" key="7">
    <source>
        <dbReference type="ARBA" id="ARBA00022990"/>
    </source>
</evidence>
<comment type="caution">
    <text evidence="17">The sequence shown here is derived from an EMBL/GenBank/DDBJ whole genome shotgun (WGS) entry which is preliminary data.</text>
</comment>
<evidence type="ECO:0000256" key="10">
    <source>
        <dbReference type="ARBA" id="ARBA00023315"/>
    </source>
</evidence>
<dbReference type="AlphaFoldDB" id="A0A8S3V3E1"/>
<dbReference type="SUPFAM" id="SSF52777">
    <property type="entry name" value="CoA-dependent acyltransferases"/>
    <property type="match status" value="3"/>
</dbReference>
<feature type="active site" description="Proton acceptor" evidence="15">
    <location>
        <position position="356"/>
    </location>
</feature>
<protein>
    <recommendedName>
        <fullName evidence="14">Peroxisomal carnitine O-octanoyltransferase</fullName>
        <ecNumber evidence="13">2.3.1.137</ecNumber>
    </recommendedName>
</protein>
<evidence type="ECO:0000256" key="4">
    <source>
        <dbReference type="ARBA" id="ARBA00022448"/>
    </source>
</evidence>
<evidence type="ECO:0000256" key="2">
    <source>
        <dbReference type="ARBA" id="ARBA00005005"/>
    </source>
</evidence>